<dbReference type="Pfam" id="PF07478">
    <property type="entry name" value="Dala_Dala_lig_C"/>
    <property type="match status" value="1"/>
</dbReference>
<proteinExistence type="inferred from homology"/>
<dbReference type="Gene3D" id="3.30.1490.20">
    <property type="entry name" value="ATP-grasp fold, A domain"/>
    <property type="match status" value="1"/>
</dbReference>
<dbReference type="InterPro" id="IPR011761">
    <property type="entry name" value="ATP-grasp"/>
</dbReference>
<dbReference type="PROSITE" id="PS50975">
    <property type="entry name" value="ATP_GRASP"/>
    <property type="match status" value="1"/>
</dbReference>
<dbReference type="InterPro" id="IPR013815">
    <property type="entry name" value="ATP_grasp_subdomain_1"/>
</dbReference>
<feature type="domain" description="ATP-grasp" evidence="4">
    <location>
        <begin position="120"/>
        <end position="331"/>
    </location>
</feature>
<evidence type="ECO:0000259" key="4">
    <source>
        <dbReference type="PROSITE" id="PS50975"/>
    </source>
</evidence>
<dbReference type="Proteomes" id="UP000034163">
    <property type="component" value="Unassembled WGS sequence"/>
</dbReference>
<dbReference type="GO" id="GO:0046872">
    <property type="term" value="F:metal ion binding"/>
    <property type="evidence" value="ECO:0007669"/>
    <property type="project" value="InterPro"/>
</dbReference>
<dbReference type="EMBL" id="LCBS01000051">
    <property type="protein sequence ID" value="KKS14234.1"/>
    <property type="molecule type" value="Genomic_DNA"/>
</dbReference>
<keyword evidence="3" id="KW-0547">Nucleotide-binding</keyword>
<dbReference type="InterPro" id="IPR011095">
    <property type="entry name" value="Dala_Dala_lig_C"/>
</dbReference>
<evidence type="ECO:0000313" key="6">
    <source>
        <dbReference type="Proteomes" id="UP000034163"/>
    </source>
</evidence>
<comment type="similarity">
    <text evidence="1">Belongs to the D-alanine--D-alanine ligase family.</text>
</comment>
<keyword evidence="2 5" id="KW-0436">Ligase</keyword>
<dbReference type="Gene3D" id="3.30.470.20">
    <property type="entry name" value="ATP-grasp fold, B domain"/>
    <property type="match status" value="1"/>
</dbReference>
<evidence type="ECO:0000256" key="3">
    <source>
        <dbReference type="PROSITE-ProRule" id="PRU00409"/>
    </source>
</evidence>
<protein>
    <submittedName>
        <fullName evidence="5">D-alanine-D-alanine ligase-like protein</fullName>
    </submittedName>
</protein>
<dbReference type="AlphaFoldDB" id="A0A0G0WN85"/>
<gene>
    <name evidence="5" type="ORF">UU72_C0051G0003</name>
</gene>
<evidence type="ECO:0000256" key="1">
    <source>
        <dbReference type="ARBA" id="ARBA00010871"/>
    </source>
</evidence>
<sequence length="337" mass="38663">METLTPNLGGRDIVMISDYVDDYDDEDIKEEEIFLQAIRKQVEEDGSKFYFIEVKTLKELDEKLSVFNPETIIVFNWCEEVFGKPNSGHVITRYLEDNRFVFTGADTETLKLNQNKVSVKRILVENGVSTPKYFIVEKDSTAEIPDDFEFPLIVKTTGEHGSLGITDSSVVKDHKHLDKQIEFIHKNFGQDAMVEEFIDGPEYLASVWGNNKLEMLPVMEIDYSKIGDKEHKLQNYDSKWDKSSNDFNVVKIKLPEDLTKAVTILIEENVLKTFKATKCRTYARIELRVKDGIPYIIDVNANPSFLPHVSFLESAKLAGYNYGRTVEKICEFALNSK</sequence>
<organism evidence="5 6">
    <name type="scientific">candidate division WWE3 bacterium GW2011_GWB1_41_6</name>
    <dbReference type="NCBI Taxonomy" id="1619112"/>
    <lineage>
        <taxon>Bacteria</taxon>
        <taxon>Katanobacteria</taxon>
    </lineage>
</organism>
<evidence type="ECO:0000313" key="5">
    <source>
        <dbReference type="EMBL" id="KKS14234.1"/>
    </source>
</evidence>
<accession>A0A0G0WN85</accession>
<evidence type="ECO:0000256" key="2">
    <source>
        <dbReference type="ARBA" id="ARBA00022598"/>
    </source>
</evidence>
<dbReference type="GO" id="GO:0008716">
    <property type="term" value="F:D-alanine-D-alanine ligase activity"/>
    <property type="evidence" value="ECO:0007669"/>
    <property type="project" value="InterPro"/>
</dbReference>
<dbReference type="GO" id="GO:0005524">
    <property type="term" value="F:ATP binding"/>
    <property type="evidence" value="ECO:0007669"/>
    <property type="project" value="UniProtKB-UniRule"/>
</dbReference>
<keyword evidence="3" id="KW-0067">ATP-binding</keyword>
<comment type="caution">
    <text evidence="5">The sequence shown here is derived from an EMBL/GenBank/DDBJ whole genome shotgun (WGS) entry which is preliminary data.</text>
</comment>
<dbReference type="SUPFAM" id="SSF56059">
    <property type="entry name" value="Glutathione synthetase ATP-binding domain-like"/>
    <property type="match status" value="1"/>
</dbReference>
<dbReference type="PANTHER" id="PTHR23132">
    <property type="entry name" value="D-ALANINE--D-ALANINE LIGASE"/>
    <property type="match status" value="1"/>
</dbReference>
<reference evidence="5 6" key="1">
    <citation type="journal article" date="2015" name="Nature">
        <title>rRNA introns, odd ribosomes, and small enigmatic genomes across a large radiation of phyla.</title>
        <authorList>
            <person name="Brown C.T."/>
            <person name="Hug L.A."/>
            <person name="Thomas B.C."/>
            <person name="Sharon I."/>
            <person name="Castelle C.J."/>
            <person name="Singh A."/>
            <person name="Wilkins M.J."/>
            <person name="Williams K.H."/>
            <person name="Banfield J.F."/>
        </authorList>
    </citation>
    <scope>NUCLEOTIDE SEQUENCE [LARGE SCALE GENOMIC DNA]</scope>
</reference>
<dbReference type="PANTHER" id="PTHR23132:SF23">
    <property type="entry name" value="D-ALANINE--D-ALANINE LIGASE B"/>
    <property type="match status" value="1"/>
</dbReference>
<name>A0A0G0WN85_UNCKA</name>